<organism evidence="2 3">
    <name type="scientific">Recurvomyces mirabilis</name>
    <dbReference type="NCBI Taxonomy" id="574656"/>
    <lineage>
        <taxon>Eukaryota</taxon>
        <taxon>Fungi</taxon>
        <taxon>Dikarya</taxon>
        <taxon>Ascomycota</taxon>
        <taxon>Pezizomycotina</taxon>
        <taxon>Dothideomycetes</taxon>
        <taxon>Dothideomycetidae</taxon>
        <taxon>Mycosphaerellales</taxon>
        <taxon>Teratosphaeriaceae</taxon>
        <taxon>Recurvomyces</taxon>
    </lineage>
</organism>
<keyword evidence="3" id="KW-1185">Reference proteome</keyword>
<comment type="caution">
    <text evidence="2">The sequence shown here is derived from an EMBL/GenBank/DDBJ whole genome shotgun (WGS) entry which is preliminary data.</text>
</comment>
<accession>A0AAE0WIB2</accession>
<dbReference type="EMBL" id="JAUTXT010000060">
    <property type="protein sequence ID" value="KAK3670255.1"/>
    <property type="molecule type" value="Genomic_DNA"/>
</dbReference>
<feature type="transmembrane region" description="Helical" evidence="1">
    <location>
        <begin position="17"/>
        <end position="42"/>
    </location>
</feature>
<gene>
    <name evidence="2" type="ORF">LTR78_009910</name>
</gene>
<protein>
    <submittedName>
        <fullName evidence="2">Uncharacterized protein</fullName>
    </submittedName>
</protein>
<reference evidence="2" key="1">
    <citation type="submission" date="2023-07" db="EMBL/GenBank/DDBJ databases">
        <title>Black Yeasts Isolated from many extreme environments.</title>
        <authorList>
            <person name="Coleine C."/>
            <person name="Stajich J.E."/>
            <person name="Selbmann L."/>
        </authorList>
    </citation>
    <scope>NUCLEOTIDE SEQUENCE</scope>
    <source>
        <strain evidence="2">CCFEE 5485</strain>
    </source>
</reference>
<proteinExistence type="predicted"/>
<evidence type="ECO:0000313" key="3">
    <source>
        <dbReference type="Proteomes" id="UP001274830"/>
    </source>
</evidence>
<name>A0AAE0WIB2_9PEZI</name>
<keyword evidence="1" id="KW-0472">Membrane</keyword>
<sequence>MLTVLKDLFMIQVKPHIFFLTFVYVLFLVCWVIGIVSTWSLLVLPPPYLLTPPPYLLTPTEFALSYLAPMIGAFVGEVWGHYFNDFVANWYIRTHNGFWVSEVRLWGTYMPTLVGFAGNGRISQLTMFMVD</sequence>
<keyword evidence="1" id="KW-0812">Transmembrane</keyword>
<dbReference type="Proteomes" id="UP001274830">
    <property type="component" value="Unassembled WGS sequence"/>
</dbReference>
<evidence type="ECO:0000313" key="2">
    <source>
        <dbReference type="EMBL" id="KAK3670255.1"/>
    </source>
</evidence>
<evidence type="ECO:0000256" key="1">
    <source>
        <dbReference type="SAM" id="Phobius"/>
    </source>
</evidence>
<dbReference type="AlphaFoldDB" id="A0AAE0WIB2"/>
<keyword evidence="1" id="KW-1133">Transmembrane helix</keyword>
<feature type="transmembrane region" description="Helical" evidence="1">
    <location>
        <begin position="62"/>
        <end position="83"/>
    </location>
</feature>